<evidence type="ECO:0000256" key="7">
    <source>
        <dbReference type="ARBA" id="ARBA00012180"/>
    </source>
</evidence>
<evidence type="ECO:0000256" key="2">
    <source>
        <dbReference type="ARBA" id="ARBA00004065"/>
    </source>
</evidence>
<evidence type="ECO:0000256" key="11">
    <source>
        <dbReference type="ARBA" id="ARBA00022692"/>
    </source>
</evidence>
<dbReference type="PANTHER" id="PTHR46387">
    <property type="entry name" value="POLYNUCLEOTIDYL TRANSFERASE, RIBONUCLEASE H-LIKE SUPERFAMILY PROTEIN"/>
    <property type="match status" value="1"/>
</dbReference>
<evidence type="ECO:0000256" key="18">
    <source>
        <dbReference type="ARBA" id="ARBA00022989"/>
    </source>
</evidence>
<gene>
    <name evidence="27" type="ORF">IV203_006856</name>
</gene>
<dbReference type="OrthoDB" id="46988at2759"/>
<comment type="function">
    <text evidence="2">Endonuclease that specifically degrades the RNA of RNA-DNA hybrids.</text>
</comment>
<keyword evidence="18 24" id="KW-1133">Transmembrane helix</keyword>
<dbReference type="EC" id="4.2.1.134" evidence="8"/>
<keyword evidence="11 24" id="KW-0812">Transmembrane</keyword>
<protein>
    <recommendedName>
        <fullName evidence="9">Ribonuclease H</fullName>
        <ecNumber evidence="7">3.1.26.4</ecNumber>
        <ecNumber evidence="8">4.2.1.134</ecNumber>
    </recommendedName>
</protein>
<dbReference type="Proteomes" id="UP000693970">
    <property type="component" value="Unassembled WGS sequence"/>
</dbReference>
<dbReference type="GO" id="GO:0003676">
    <property type="term" value="F:nucleic acid binding"/>
    <property type="evidence" value="ECO:0007669"/>
    <property type="project" value="InterPro"/>
</dbReference>
<keyword evidence="21" id="KW-0275">Fatty acid biosynthesis</keyword>
<comment type="subcellular location">
    <subcellularLocation>
        <location evidence="3">Membrane</location>
        <topology evidence="3">Multi-pass membrane protein</topology>
    </subcellularLocation>
</comment>
<evidence type="ECO:0000256" key="14">
    <source>
        <dbReference type="ARBA" id="ARBA00022759"/>
    </source>
</evidence>
<evidence type="ECO:0000256" key="19">
    <source>
        <dbReference type="ARBA" id="ARBA00023098"/>
    </source>
</evidence>
<evidence type="ECO:0000256" key="24">
    <source>
        <dbReference type="SAM" id="Phobius"/>
    </source>
</evidence>
<dbReference type="Pfam" id="PF04387">
    <property type="entry name" value="PTPLA"/>
    <property type="match status" value="1"/>
</dbReference>
<dbReference type="GO" id="GO:0102158">
    <property type="term" value="F:very-long-chain (3R)-3-hydroxyacyl-CoA dehydratase activity"/>
    <property type="evidence" value="ECO:0007669"/>
    <property type="project" value="UniProtKB-EC"/>
</dbReference>
<dbReference type="GO" id="GO:0004523">
    <property type="term" value="F:RNA-DNA hybrid ribonuclease activity"/>
    <property type="evidence" value="ECO:0007669"/>
    <property type="project" value="UniProtKB-EC"/>
</dbReference>
<dbReference type="PANTHER" id="PTHR46387:SF2">
    <property type="entry name" value="RIBONUCLEASE HI"/>
    <property type="match status" value="1"/>
</dbReference>
<name>A0A9K3KDJ1_9STRA</name>
<accession>A0A9K3KDJ1</accession>
<feature type="region of interest" description="Disordered" evidence="23">
    <location>
        <begin position="318"/>
        <end position="374"/>
    </location>
</feature>
<dbReference type="GO" id="GO:0046872">
    <property type="term" value="F:metal ion binding"/>
    <property type="evidence" value="ECO:0007669"/>
    <property type="project" value="UniProtKB-KW"/>
</dbReference>
<keyword evidence="28" id="KW-1185">Reference proteome</keyword>
<keyword evidence="10" id="KW-0444">Lipid biosynthesis</keyword>
<evidence type="ECO:0000256" key="6">
    <source>
        <dbReference type="ARBA" id="ARBA00007811"/>
    </source>
</evidence>
<feature type="transmembrane region" description="Helical" evidence="24">
    <location>
        <begin position="15"/>
        <end position="35"/>
    </location>
</feature>
<keyword evidence="20 24" id="KW-0472">Membrane</keyword>
<dbReference type="InterPro" id="IPR011320">
    <property type="entry name" value="RNase_H1_N"/>
</dbReference>
<evidence type="ECO:0000256" key="16">
    <source>
        <dbReference type="ARBA" id="ARBA00022832"/>
    </source>
</evidence>
<feature type="compositionally biased region" description="Low complexity" evidence="23">
    <location>
        <begin position="318"/>
        <end position="329"/>
    </location>
</feature>
<evidence type="ECO:0000313" key="28">
    <source>
        <dbReference type="Proteomes" id="UP000693970"/>
    </source>
</evidence>
<organism evidence="27 28">
    <name type="scientific">Nitzschia inconspicua</name>
    <dbReference type="NCBI Taxonomy" id="303405"/>
    <lineage>
        <taxon>Eukaryota</taxon>
        <taxon>Sar</taxon>
        <taxon>Stramenopiles</taxon>
        <taxon>Ochrophyta</taxon>
        <taxon>Bacillariophyta</taxon>
        <taxon>Bacillariophyceae</taxon>
        <taxon>Bacillariophycidae</taxon>
        <taxon>Bacillariales</taxon>
        <taxon>Bacillariaceae</taxon>
        <taxon>Nitzschia</taxon>
    </lineage>
</organism>
<evidence type="ECO:0000256" key="5">
    <source>
        <dbReference type="ARBA" id="ARBA00005300"/>
    </source>
</evidence>
<dbReference type="InterPro" id="IPR007482">
    <property type="entry name" value="Tyr_Pase-like_PTPLA"/>
</dbReference>
<evidence type="ECO:0000256" key="12">
    <source>
        <dbReference type="ARBA" id="ARBA00022722"/>
    </source>
</evidence>
<dbReference type="FunFam" id="3.40.970.10:FF:000002">
    <property type="entry name" value="Ribonuclease H"/>
    <property type="match status" value="1"/>
</dbReference>
<dbReference type="Pfam" id="PF13456">
    <property type="entry name" value="RVT_3"/>
    <property type="match status" value="1"/>
</dbReference>
<keyword evidence="22" id="KW-0456">Lyase</keyword>
<evidence type="ECO:0000256" key="8">
    <source>
        <dbReference type="ARBA" id="ARBA00013122"/>
    </source>
</evidence>
<comment type="similarity">
    <text evidence="5">Belongs to the RNase H family.</text>
</comment>
<evidence type="ECO:0000256" key="10">
    <source>
        <dbReference type="ARBA" id="ARBA00022516"/>
    </source>
</evidence>
<reference evidence="27" key="1">
    <citation type="journal article" date="2021" name="Sci. Rep.">
        <title>Diploid genomic architecture of Nitzschia inconspicua, an elite biomass production diatom.</title>
        <authorList>
            <person name="Oliver A."/>
            <person name="Podell S."/>
            <person name="Pinowska A."/>
            <person name="Traller J.C."/>
            <person name="Smith S.R."/>
            <person name="McClure R."/>
            <person name="Beliaev A."/>
            <person name="Bohutskyi P."/>
            <person name="Hill E.A."/>
            <person name="Rabines A."/>
            <person name="Zheng H."/>
            <person name="Allen L.Z."/>
            <person name="Kuo A."/>
            <person name="Grigoriev I.V."/>
            <person name="Allen A.E."/>
            <person name="Hazlebeck D."/>
            <person name="Allen E.E."/>
        </authorList>
    </citation>
    <scope>NUCLEOTIDE SEQUENCE</scope>
    <source>
        <strain evidence="27">Hildebrandi</strain>
    </source>
</reference>
<evidence type="ECO:0000256" key="21">
    <source>
        <dbReference type="ARBA" id="ARBA00023160"/>
    </source>
</evidence>
<feature type="domain" description="Ribonuclease H1 N-terminal" evidence="25">
    <location>
        <begin position="261"/>
        <end position="302"/>
    </location>
</feature>
<dbReference type="GO" id="GO:0006633">
    <property type="term" value="P:fatty acid biosynthetic process"/>
    <property type="evidence" value="ECO:0007669"/>
    <property type="project" value="UniProtKB-KW"/>
</dbReference>
<dbReference type="EC" id="3.1.26.4" evidence="7"/>
<evidence type="ECO:0000256" key="15">
    <source>
        <dbReference type="ARBA" id="ARBA00022801"/>
    </source>
</evidence>
<keyword evidence="12" id="KW-0540">Nuclease</keyword>
<comment type="similarity">
    <text evidence="6">Belongs to the very long-chain fatty acids dehydratase HACD family.</text>
</comment>
<evidence type="ECO:0000256" key="4">
    <source>
        <dbReference type="ARBA" id="ARBA00005194"/>
    </source>
</evidence>
<proteinExistence type="inferred from homology"/>
<dbReference type="EMBL" id="JAGRRH010000025">
    <property type="protein sequence ID" value="KAG7341764.1"/>
    <property type="molecule type" value="Genomic_DNA"/>
</dbReference>
<keyword evidence="15" id="KW-0378">Hydrolase</keyword>
<comment type="caution">
    <text evidence="27">The sequence shown here is derived from an EMBL/GenBank/DDBJ whole genome shotgun (WGS) entry which is preliminary data.</text>
</comment>
<dbReference type="AlphaFoldDB" id="A0A9K3KDJ1"/>
<keyword evidence="17" id="KW-0460">Magnesium</keyword>
<comment type="cofactor">
    <cofactor evidence="1">
        <name>Mg(2+)</name>
        <dbReference type="ChEBI" id="CHEBI:18420"/>
    </cofactor>
</comment>
<evidence type="ECO:0000259" key="25">
    <source>
        <dbReference type="Pfam" id="PF01693"/>
    </source>
</evidence>
<comment type="pathway">
    <text evidence="4">Lipid metabolism; fatty acid biosynthesis.</text>
</comment>
<evidence type="ECO:0000259" key="26">
    <source>
        <dbReference type="Pfam" id="PF13456"/>
    </source>
</evidence>
<keyword evidence="14" id="KW-0255">Endonuclease</keyword>
<evidence type="ECO:0000256" key="20">
    <source>
        <dbReference type="ARBA" id="ARBA00023136"/>
    </source>
</evidence>
<feature type="domain" description="RNase H type-1" evidence="26">
    <location>
        <begin position="405"/>
        <end position="511"/>
    </location>
</feature>
<sequence length="541" mass="60224">MASSFSKYWMVGSNFLTAAVWFRVLWVIVSNLSSLTGTNGSLSDEESNNIICREKLGLATNMALWVSMVEIVNCLLGFTKSPLPAVLLFSCTRMGVEKIVAPLISCSSWQHLITVFSWSLGDTIRFGTFAMNTAYPSLPVTKSIRFMVGPILFPIGAFGEMMMVVAAAQNGRPKAYAAAVLWPIFFYPMMKQLLKQRRKHFQSTKKQKNIKAVALGDHNKQQEVRRRSGLFQQWKPKRKDSFFSFTTQTESSMPKKSNKPKVYAVAVGRQPGIYHTWDECQAQVQAFSKAKFKSFPTAQDAQIYLQQHSVVCAINNNDSNGATNASNNNKNKRNMRPSDQDSNVPPSNHGKKRKVSDATAQLPSDTGGVSHTNDVQDCKEPLVLPKDSKIQSIQFQINFDGGSRGNMTNNQAEYLGAIAGLEHVLETLKQAKLYLTCDSTVTILVQGDSNLVIQQLLGNWQCKNENMQALRKQTKGVERDIERALEGKLQIQYEHVYRQDNAIADGLANAAMDAGKSWTTIITQEEGDDSHGKKMGKIILV</sequence>
<evidence type="ECO:0000256" key="1">
    <source>
        <dbReference type="ARBA" id="ARBA00001946"/>
    </source>
</evidence>
<feature type="transmembrane region" description="Helical" evidence="24">
    <location>
        <begin position="146"/>
        <end position="168"/>
    </location>
</feature>
<evidence type="ECO:0000256" key="9">
    <source>
        <dbReference type="ARBA" id="ARBA00017721"/>
    </source>
</evidence>
<dbReference type="CDD" id="cd09279">
    <property type="entry name" value="RNase_HI_like"/>
    <property type="match status" value="1"/>
</dbReference>
<evidence type="ECO:0000313" key="27">
    <source>
        <dbReference type="EMBL" id="KAG7341764.1"/>
    </source>
</evidence>
<keyword evidence="13" id="KW-0479">Metal-binding</keyword>
<dbReference type="InterPro" id="IPR002156">
    <property type="entry name" value="RNaseH_domain"/>
</dbReference>
<reference evidence="27" key="2">
    <citation type="submission" date="2021-04" db="EMBL/GenBank/DDBJ databases">
        <authorList>
            <person name="Podell S."/>
        </authorList>
    </citation>
    <scope>NUCLEOTIDE SEQUENCE</scope>
    <source>
        <strain evidence="27">Hildebrandi</strain>
    </source>
</reference>
<keyword evidence="16" id="KW-0276">Fatty acid metabolism</keyword>
<dbReference type="GO" id="GO:0016020">
    <property type="term" value="C:membrane"/>
    <property type="evidence" value="ECO:0007669"/>
    <property type="project" value="UniProtKB-SubCell"/>
</dbReference>
<evidence type="ECO:0000256" key="17">
    <source>
        <dbReference type="ARBA" id="ARBA00022842"/>
    </source>
</evidence>
<dbReference type="Pfam" id="PF01693">
    <property type="entry name" value="Cauli_VI"/>
    <property type="match status" value="1"/>
</dbReference>
<feature type="transmembrane region" description="Helical" evidence="24">
    <location>
        <begin position="174"/>
        <end position="190"/>
    </location>
</feature>
<evidence type="ECO:0000256" key="3">
    <source>
        <dbReference type="ARBA" id="ARBA00004141"/>
    </source>
</evidence>
<feature type="compositionally biased region" description="Polar residues" evidence="23">
    <location>
        <begin position="358"/>
        <end position="373"/>
    </location>
</feature>
<evidence type="ECO:0000256" key="13">
    <source>
        <dbReference type="ARBA" id="ARBA00022723"/>
    </source>
</evidence>
<evidence type="ECO:0000256" key="22">
    <source>
        <dbReference type="ARBA" id="ARBA00023239"/>
    </source>
</evidence>
<keyword evidence="19" id="KW-0443">Lipid metabolism</keyword>
<feature type="transmembrane region" description="Helical" evidence="24">
    <location>
        <begin position="56"/>
        <end position="79"/>
    </location>
</feature>
<evidence type="ECO:0000256" key="23">
    <source>
        <dbReference type="SAM" id="MobiDB-lite"/>
    </source>
</evidence>